<proteinExistence type="predicted"/>
<keyword evidence="3" id="KW-1185">Reference proteome</keyword>
<accession>A0ABV1DZJ3</accession>
<dbReference type="PROSITE" id="PS50943">
    <property type="entry name" value="HTH_CROC1"/>
    <property type="match status" value="1"/>
</dbReference>
<dbReference type="SUPFAM" id="SSF47413">
    <property type="entry name" value="lambda repressor-like DNA-binding domains"/>
    <property type="match status" value="1"/>
</dbReference>
<sequence length="100" mass="11667">MNILNRLESLMKQRGLNERELSLRSGIPPTTINSWFRREYNPSIFTLESLCEGLGITLSEFFYEGDSDCPLTQEQRELLAKWSRLSPEQKQAFLRLIDSL</sequence>
<dbReference type="SMART" id="SM00530">
    <property type="entry name" value="HTH_XRE"/>
    <property type="match status" value="1"/>
</dbReference>
<dbReference type="InterPro" id="IPR010982">
    <property type="entry name" value="Lambda_DNA-bd_dom_sf"/>
</dbReference>
<comment type="caution">
    <text evidence="2">The sequence shown here is derived from an EMBL/GenBank/DDBJ whole genome shotgun (WGS) entry which is preliminary data.</text>
</comment>
<feature type="domain" description="HTH cro/C1-type" evidence="1">
    <location>
        <begin position="7"/>
        <end position="61"/>
    </location>
</feature>
<evidence type="ECO:0000313" key="2">
    <source>
        <dbReference type="EMBL" id="MEQ2439890.1"/>
    </source>
</evidence>
<dbReference type="EMBL" id="JBBMFD010000003">
    <property type="protein sequence ID" value="MEQ2439890.1"/>
    <property type="molecule type" value="Genomic_DNA"/>
</dbReference>
<dbReference type="RefSeq" id="WP_349218156.1">
    <property type="nucleotide sequence ID" value="NZ_JBBMFD010000003.1"/>
</dbReference>
<reference evidence="2 3" key="1">
    <citation type="submission" date="2024-03" db="EMBL/GenBank/DDBJ databases">
        <title>Human intestinal bacterial collection.</title>
        <authorList>
            <person name="Pauvert C."/>
            <person name="Hitch T.C.A."/>
            <person name="Clavel T."/>
        </authorList>
    </citation>
    <scope>NUCLEOTIDE SEQUENCE [LARGE SCALE GENOMIC DNA]</scope>
    <source>
        <strain evidence="2 3">CLA-JM-H44</strain>
    </source>
</reference>
<dbReference type="Proteomes" id="UP001489509">
    <property type="component" value="Unassembled WGS sequence"/>
</dbReference>
<gene>
    <name evidence="2" type="ORF">WMO26_03505</name>
</gene>
<dbReference type="CDD" id="cd00093">
    <property type="entry name" value="HTH_XRE"/>
    <property type="match status" value="1"/>
</dbReference>
<dbReference type="InterPro" id="IPR001387">
    <property type="entry name" value="Cro/C1-type_HTH"/>
</dbReference>
<evidence type="ECO:0000313" key="3">
    <source>
        <dbReference type="Proteomes" id="UP001489509"/>
    </source>
</evidence>
<dbReference type="Gene3D" id="1.10.260.40">
    <property type="entry name" value="lambda repressor-like DNA-binding domains"/>
    <property type="match status" value="1"/>
</dbReference>
<name>A0ABV1DZJ3_9FIRM</name>
<dbReference type="Pfam" id="PF01381">
    <property type="entry name" value="HTH_3"/>
    <property type="match status" value="1"/>
</dbReference>
<protein>
    <submittedName>
        <fullName evidence="2">Helix-turn-helix transcriptional regulator</fullName>
    </submittedName>
</protein>
<evidence type="ECO:0000259" key="1">
    <source>
        <dbReference type="PROSITE" id="PS50943"/>
    </source>
</evidence>
<organism evidence="2 3">
    <name type="scientific">Solibaculum intestinale</name>
    <dbReference type="NCBI Taxonomy" id="3133165"/>
    <lineage>
        <taxon>Bacteria</taxon>
        <taxon>Bacillati</taxon>
        <taxon>Bacillota</taxon>
        <taxon>Clostridia</taxon>
        <taxon>Eubacteriales</taxon>
        <taxon>Oscillospiraceae</taxon>
        <taxon>Solibaculum</taxon>
    </lineage>
</organism>